<dbReference type="EMBL" id="KN716171">
    <property type="protein sequence ID" value="KJH52090.1"/>
    <property type="molecule type" value="Genomic_DNA"/>
</dbReference>
<dbReference type="AlphaFoldDB" id="A0A0D8Y5R8"/>
<dbReference type="STRING" id="29172.A0A0D8Y5R8"/>
<reference evidence="2" key="2">
    <citation type="journal article" date="2016" name="Sci. Rep.">
        <title>Dictyocaulus viviparus genome, variome and transcriptome elucidate lungworm biology and support future intervention.</title>
        <authorList>
            <person name="McNulty S.N."/>
            <person name="Strube C."/>
            <person name="Rosa B.A."/>
            <person name="Martin J.C."/>
            <person name="Tyagi R."/>
            <person name="Choi Y.J."/>
            <person name="Wang Q."/>
            <person name="Hallsworth Pepin K."/>
            <person name="Zhang X."/>
            <person name="Ozersky P."/>
            <person name="Wilson R.K."/>
            <person name="Sternberg P.W."/>
            <person name="Gasser R.B."/>
            <person name="Mitreva M."/>
        </authorList>
    </citation>
    <scope>NUCLEOTIDE SEQUENCE [LARGE SCALE GENOMIC DNA]</scope>
    <source>
        <strain evidence="2">HannoverDv2000</strain>
    </source>
</reference>
<sequence>MQLTPAGYATLTHQLMTWGIPLVMILEGGYFIESIAADFEWIVKTMLGDAIPRTELKPLKSVLVPVINRVHNFFGKTYPSLAMIGAIKEKLISRQNKEDEADEYEGTRDFQLPYPTRGVYSEREEQIVLKFVEELRKIMSNYGKQEPYKDVHYANSEATLPFTFENYEDHITLMVSGEAKGAVHLLTACAWLRRPTEPEQKTNIIRRNWGAPTS</sequence>
<protein>
    <recommendedName>
        <fullName evidence="3">Histone deacetylase domain-containing protein</fullName>
    </recommendedName>
</protein>
<dbReference type="SUPFAM" id="SSF52768">
    <property type="entry name" value="Arginase/deacetylase"/>
    <property type="match status" value="1"/>
</dbReference>
<name>A0A0D8Y5R8_DICVI</name>
<accession>A0A0D8Y5R8</accession>
<reference evidence="1 2" key="1">
    <citation type="submission" date="2013-11" db="EMBL/GenBank/DDBJ databases">
        <title>Draft genome of the bovine lungworm Dictyocaulus viviparus.</title>
        <authorList>
            <person name="Mitreva M."/>
        </authorList>
    </citation>
    <scope>NUCLEOTIDE SEQUENCE [LARGE SCALE GENOMIC DNA]</scope>
    <source>
        <strain evidence="1 2">HannoverDv2000</strain>
    </source>
</reference>
<evidence type="ECO:0000313" key="1">
    <source>
        <dbReference type="EMBL" id="KJH52090.1"/>
    </source>
</evidence>
<dbReference type="InterPro" id="IPR023696">
    <property type="entry name" value="Ureohydrolase_dom_sf"/>
</dbReference>
<evidence type="ECO:0008006" key="3">
    <source>
        <dbReference type="Google" id="ProtNLM"/>
    </source>
</evidence>
<dbReference type="OrthoDB" id="5872581at2759"/>
<organism evidence="1 2">
    <name type="scientific">Dictyocaulus viviparus</name>
    <name type="common">Bovine lungworm</name>
    <dbReference type="NCBI Taxonomy" id="29172"/>
    <lineage>
        <taxon>Eukaryota</taxon>
        <taxon>Metazoa</taxon>
        <taxon>Ecdysozoa</taxon>
        <taxon>Nematoda</taxon>
        <taxon>Chromadorea</taxon>
        <taxon>Rhabditida</taxon>
        <taxon>Rhabditina</taxon>
        <taxon>Rhabditomorpha</taxon>
        <taxon>Strongyloidea</taxon>
        <taxon>Metastrongylidae</taxon>
        <taxon>Dictyocaulus</taxon>
    </lineage>
</organism>
<gene>
    <name evidence="1" type="ORF">DICVIV_01792</name>
</gene>
<dbReference type="InterPro" id="IPR037138">
    <property type="entry name" value="His_deacetylse_dom_sf"/>
</dbReference>
<dbReference type="Gene3D" id="3.40.800.20">
    <property type="entry name" value="Histone deacetylase domain"/>
    <property type="match status" value="1"/>
</dbReference>
<dbReference type="Proteomes" id="UP000053766">
    <property type="component" value="Unassembled WGS sequence"/>
</dbReference>
<keyword evidence="2" id="KW-1185">Reference proteome</keyword>
<evidence type="ECO:0000313" key="2">
    <source>
        <dbReference type="Proteomes" id="UP000053766"/>
    </source>
</evidence>
<proteinExistence type="predicted"/>